<accession>A0ACC3CF56</accession>
<dbReference type="Proteomes" id="UP000798662">
    <property type="component" value="Chromosome 3"/>
</dbReference>
<dbReference type="EMBL" id="CM020620">
    <property type="protein sequence ID" value="KAK1868569.1"/>
    <property type="molecule type" value="Genomic_DNA"/>
</dbReference>
<gene>
    <name evidence="1" type="ORF">I4F81_011054</name>
</gene>
<reference evidence="1" key="1">
    <citation type="submission" date="2019-11" db="EMBL/GenBank/DDBJ databases">
        <title>Nori genome reveals adaptations in red seaweeds to the harsh intertidal environment.</title>
        <authorList>
            <person name="Wang D."/>
            <person name="Mao Y."/>
        </authorList>
    </citation>
    <scope>NUCLEOTIDE SEQUENCE</scope>
    <source>
        <tissue evidence="1">Gametophyte</tissue>
    </source>
</reference>
<comment type="caution">
    <text evidence="1">The sequence shown here is derived from an EMBL/GenBank/DDBJ whole genome shotgun (WGS) entry which is preliminary data.</text>
</comment>
<name>A0ACC3CF56_PYRYE</name>
<sequence>MRLPLTGRRRVRAAGEDAAAAVDAATCGGGGAVADADAELLARVTRARRAVGVPWPSALWHVPPPPNVGGAGAPPVPPPGGASTGLAIPPSARRPANTPPPPSALSIVRTYAAASVAVATYRLPDVHAALATLPPWEATSRDALSLAGRAHHEAAAYAPAAAAYAAALAAAPARLEGVVDYYSTALWQLRAAAPAVALASAAVAVDRGCPAAWVAAGNAFSLAGDADTALRFFRRAVQLDPGGAAYAYTLAGHELRGKAAAGPAAAAYRRALVVDGRAVGALYGLAALAEARDAWAEARGYYAAALAVAPRNGKLRYHLGAALWYELGRVEKAAGGGAAALRAFSTALGLAPRERRYKRALDTVYAVDEDDL</sequence>
<evidence type="ECO:0000313" key="1">
    <source>
        <dbReference type="EMBL" id="KAK1868569.1"/>
    </source>
</evidence>
<keyword evidence="2" id="KW-1185">Reference proteome</keyword>
<protein>
    <submittedName>
        <fullName evidence="1">Uncharacterized protein</fullName>
    </submittedName>
</protein>
<organism evidence="1 2">
    <name type="scientific">Pyropia yezoensis</name>
    <name type="common">Susabi-nori</name>
    <name type="synonym">Porphyra yezoensis</name>
    <dbReference type="NCBI Taxonomy" id="2788"/>
    <lineage>
        <taxon>Eukaryota</taxon>
        <taxon>Rhodophyta</taxon>
        <taxon>Bangiophyceae</taxon>
        <taxon>Bangiales</taxon>
        <taxon>Bangiaceae</taxon>
        <taxon>Pyropia</taxon>
    </lineage>
</organism>
<evidence type="ECO:0000313" key="2">
    <source>
        <dbReference type="Proteomes" id="UP000798662"/>
    </source>
</evidence>
<proteinExistence type="predicted"/>